<evidence type="ECO:0000313" key="2">
    <source>
        <dbReference type="EMBL" id="TCO37616.1"/>
    </source>
</evidence>
<evidence type="ECO:0008006" key="4">
    <source>
        <dbReference type="Google" id="ProtNLM"/>
    </source>
</evidence>
<dbReference type="OrthoDB" id="3744945at2"/>
<organism evidence="2 3">
    <name type="scientific">Kribbella antiqua</name>
    <dbReference type="NCBI Taxonomy" id="2512217"/>
    <lineage>
        <taxon>Bacteria</taxon>
        <taxon>Bacillati</taxon>
        <taxon>Actinomycetota</taxon>
        <taxon>Actinomycetes</taxon>
        <taxon>Propionibacteriales</taxon>
        <taxon>Kribbellaceae</taxon>
        <taxon>Kribbella</taxon>
    </lineage>
</organism>
<comment type="caution">
    <text evidence="2">The sequence shown here is derived from an EMBL/GenBank/DDBJ whole genome shotgun (WGS) entry which is preliminary data.</text>
</comment>
<dbReference type="AlphaFoldDB" id="A0A4R2I1R9"/>
<dbReference type="Proteomes" id="UP000295573">
    <property type="component" value="Unassembled WGS sequence"/>
</dbReference>
<dbReference type="InterPro" id="IPR043504">
    <property type="entry name" value="Peptidase_S1_PA_chymotrypsin"/>
</dbReference>
<keyword evidence="1" id="KW-0732">Signal</keyword>
<feature type="signal peptide" evidence="1">
    <location>
        <begin position="1"/>
        <end position="26"/>
    </location>
</feature>
<keyword evidence="3" id="KW-1185">Reference proteome</keyword>
<dbReference type="EMBL" id="SLWR01000023">
    <property type="protein sequence ID" value="TCO37616.1"/>
    <property type="molecule type" value="Genomic_DNA"/>
</dbReference>
<reference evidence="2 3" key="1">
    <citation type="journal article" date="2015" name="Stand. Genomic Sci.">
        <title>Genomic Encyclopedia of Bacterial and Archaeal Type Strains, Phase III: the genomes of soil and plant-associated and newly described type strains.</title>
        <authorList>
            <person name="Whitman W.B."/>
            <person name="Woyke T."/>
            <person name="Klenk H.P."/>
            <person name="Zhou Y."/>
            <person name="Lilburn T.G."/>
            <person name="Beck B.J."/>
            <person name="De Vos P."/>
            <person name="Vandamme P."/>
            <person name="Eisen J.A."/>
            <person name="Garrity G."/>
            <person name="Hugenholtz P."/>
            <person name="Kyrpides N.C."/>
        </authorList>
    </citation>
    <scope>NUCLEOTIDE SEQUENCE [LARGE SCALE GENOMIC DNA]</scope>
    <source>
        <strain evidence="2 3">VKM Ac-2541</strain>
    </source>
</reference>
<dbReference type="Gene3D" id="2.40.10.10">
    <property type="entry name" value="Trypsin-like serine proteases"/>
    <property type="match status" value="2"/>
</dbReference>
<sequence length="420" mass="44749">MRRARFVLPILGSTALLLLGANGVQASAQPDANEPRSTSALPKNLTPVDEIPVQQAAEEATRATAKYANSFGGAHWDAAAKVLYINLVQPKAKQADHRAELQSAIRDRVTSARLGVTTKFRSVPMSIDQQNALVSRFMDERAKWGGQAATKNIVGASVDEVTGRIFAGALTGTDALQAAARKHFGDIVDVQPTAAPQIQGRYNDFSPYSSGNALYLDQFWPRDVGMAQCTQGYNWLRHSDGLRYASMAGHCAEPGESVFHVSTSQRIGYVGTKYLNNNEYIDFEFIRMTVGAVSGTVWVGSPTTEDLRRVTSVDTGVLTGVTACSSGANGGLVCGLVRNRTAAVTFDGITTKQLTCVSNPTLTKSGDSGGPWLTTASDGTVRAWGQHLGKWNCAGDQAVDMVFSTVQNISARAGATLILG</sequence>
<feature type="chain" id="PRO_5020228491" description="Streptogrisin C" evidence="1">
    <location>
        <begin position="27"/>
        <end position="420"/>
    </location>
</feature>
<dbReference type="InterPro" id="IPR009003">
    <property type="entry name" value="Peptidase_S1_PA"/>
</dbReference>
<evidence type="ECO:0000313" key="3">
    <source>
        <dbReference type="Proteomes" id="UP000295573"/>
    </source>
</evidence>
<proteinExistence type="predicted"/>
<accession>A0A4R2I1R9</accession>
<evidence type="ECO:0000256" key="1">
    <source>
        <dbReference type="SAM" id="SignalP"/>
    </source>
</evidence>
<name>A0A4R2I1R9_9ACTN</name>
<gene>
    <name evidence="2" type="ORF">EV646_1233</name>
</gene>
<protein>
    <recommendedName>
        <fullName evidence="4">Streptogrisin C</fullName>
    </recommendedName>
</protein>
<dbReference type="SUPFAM" id="SSF50494">
    <property type="entry name" value="Trypsin-like serine proteases"/>
    <property type="match status" value="1"/>
</dbReference>
<dbReference type="RefSeq" id="WP_132157742.1">
    <property type="nucleotide sequence ID" value="NZ_SLWR01000023.1"/>
</dbReference>